<protein>
    <submittedName>
        <fullName evidence="2">Uncharacterized protein</fullName>
    </submittedName>
</protein>
<dbReference type="EMBL" id="KB467942">
    <property type="protein sequence ID" value="PCH37648.1"/>
    <property type="molecule type" value="Genomic_DNA"/>
</dbReference>
<keyword evidence="3" id="KW-1185">Reference proteome</keyword>
<name>A0A2H3JIS8_WOLCO</name>
<sequence length="108" mass="11608">ESEQERALWEGTATARDDPERGTRRGGRKDAGEGPAGWRTVPAGLRAVRAARRASRAPAGLPAGDGAGVGSVRAWASLDWAERAWAQATGGQERRRDLEIQIDYRAAK</sequence>
<evidence type="ECO:0000313" key="2">
    <source>
        <dbReference type="EMBL" id="PCH37648.1"/>
    </source>
</evidence>
<feature type="compositionally biased region" description="Basic and acidic residues" evidence="1">
    <location>
        <begin position="15"/>
        <end position="32"/>
    </location>
</feature>
<reference evidence="2 3" key="1">
    <citation type="journal article" date="2012" name="Science">
        <title>The Paleozoic origin of enzymatic lignin decomposition reconstructed from 31 fungal genomes.</title>
        <authorList>
            <person name="Floudas D."/>
            <person name="Binder M."/>
            <person name="Riley R."/>
            <person name="Barry K."/>
            <person name="Blanchette R.A."/>
            <person name="Henrissat B."/>
            <person name="Martinez A.T."/>
            <person name="Otillar R."/>
            <person name="Spatafora J.W."/>
            <person name="Yadav J.S."/>
            <person name="Aerts A."/>
            <person name="Benoit I."/>
            <person name="Boyd A."/>
            <person name="Carlson A."/>
            <person name="Copeland A."/>
            <person name="Coutinho P.M."/>
            <person name="de Vries R.P."/>
            <person name="Ferreira P."/>
            <person name="Findley K."/>
            <person name="Foster B."/>
            <person name="Gaskell J."/>
            <person name="Glotzer D."/>
            <person name="Gorecki P."/>
            <person name="Heitman J."/>
            <person name="Hesse C."/>
            <person name="Hori C."/>
            <person name="Igarashi K."/>
            <person name="Jurgens J.A."/>
            <person name="Kallen N."/>
            <person name="Kersten P."/>
            <person name="Kohler A."/>
            <person name="Kuees U."/>
            <person name="Kumar T.K.A."/>
            <person name="Kuo A."/>
            <person name="LaButti K."/>
            <person name="Larrondo L.F."/>
            <person name="Lindquist E."/>
            <person name="Ling A."/>
            <person name="Lombard V."/>
            <person name="Lucas S."/>
            <person name="Lundell T."/>
            <person name="Martin R."/>
            <person name="McLaughlin D.J."/>
            <person name="Morgenstern I."/>
            <person name="Morin E."/>
            <person name="Murat C."/>
            <person name="Nagy L.G."/>
            <person name="Nolan M."/>
            <person name="Ohm R.A."/>
            <person name="Patyshakuliyeva A."/>
            <person name="Rokas A."/>
            <person name="Ruiz-Duenas F.J."/>
            <person name="Sabat G."/>
            <person name="Salamov A."/>
            <person name="Samejima M."/>
            <person name="Schmutz J."/>
            <person name="Slot J.C."/>
            <person name="St John F."/>
            <person name="Stenlid J."/>
            <person name="Sun H."/>
            <person name="Sun S."/>
            <person name="Syed K."/>
            <person name="Tsang A."/>
            <person name="Wiebenga A."/>
            <person name="Young D."/>
            <person name="Pisabarro A."/>
            <person name="Eastwood D.C."/>
            <person name="Martin F."/>
            <person name="Cullen D."/>
            <person name="Grigoriev I.V."/>
            <person name="Hibbett D.S."/>
        </authorList>
    </citation>
    <scope>NUCLEOTIDE SEQUENCE [LARGE SCALE GENOMIC DNA]</scope>
    <source>
        <strain evidence="2 3">MD-104</strain>
    </source>
</reference>
<feature type="non-terminal residue" evidence="2">
    <location>
        <position position="1"/>
    </location>
</feature>
<accession>A0A2H3JIS8</accession>
<organism evidence="2 3">
    <name type="scientific">Wolfiporia cocos (strain MD-104)</name>
    <name type="common">Brown rot fungus</name>
    <dbReference type="NCBI Taxonomy" id="742152"/>
    <lineage>
        <taxon>Eukaryota</taxon>
        <taxon>Fungi</taxon>
        <taxon>Dikarya</taxon>
        <taxon>Basidiomycota</taxon>
        <taxon>Agaricomycotina</taxon>
        <taxon>Agaricomycetes</taxon>
        <taxon>Polyporales</taxon>
        <taxon>Phaeolaceae</taxon>
        <taxon>Wolfiporia</taxon>
    </lineage>
</organism>
<evidence type="ECO:0000313" key="3">
    <source>
        <dbReference type="Proteomes" id="UP000218811"/>
    </source>
</evidence>
<gene>
    <name evidence="2" type="ORF">WOLCODRAFT_148596</name>
</gene>
<feature type="region of interest" description="Disordered" evidence="1">
    <location>
        <begin position="1"/>
        <end position="40"/>
    </location>
</feature>
<dbReference type="Proteomes" id="UP000218811">
    <property type="component" value="Unassembled WGS sequence"/>
</dbReference>
<proteinExistence type="predicted"/>
<evidence type="ECO:0000256" key="1">
    <source>
        <dbReference type="SAM" id="MobiDB-lite"/>
    </source>
</evidence>
<dbReference type="AlphaFoldDB" id="A0A2H3JIS8"/>